<feature type="transmembrane region" description="Helical" evidence="1">
    <location>
        <begin position="84"/>
        <end position="107"/>
    </location>
</feature>
<keyword evidence="1" id="KW-1133">Transmembrane helix</keyword>
<protein>
    <submittedName>
        <fullName evidence="2">DUF2085 domain-containing protein</fullName>
    </submittedName>
</protein>
<keyword evidence="1" id="KW-0472">Membrane</keyword>
<dbReference type="Pfam" id="PF09858">
    <property type="entry name" value="DUF2085"/>
    <property type="match status" value="1"/>
</dbReference>
<dbReference type="EMBL" id="SAXU01000001">
    <property type="protein sequence ID" value="TXJ21526.1"/>
    <property type="molecule type" value="Genomic_DNA"/>
</dbReference>
<reference evidence="2 3" key="1">
    <citation type="journal article" date="1992" name="Lakartidningen">
        <title>[Penicillin V and not amoxicillin is the first choice preparation in acute otitis].</title>
        <authorList>
            <person name="Kamme C."/>
            <person name="Lundgren K."/>
            <person name="Prellner K."/>
        </authorList>
    </citation>
    <scope>NUCLEOTIDE SEQUENCE [LARGE SCALE GENOMIC DNA]</scope>
    <source>
        <strain evidence="2 3">513A</strain>
    </source>
</reference>
<organism evidence="2 3">
    <name type="scientific">Brachyspira aalborgi</name>
    <dbReference type="NCBI Taxonomy" id="29522"/>
    <lineage>
        <taxon>Bacteria</taxon>
        <taxon>Pseudomonadati</taxon>
        <taxon>Spirochaetota</taxon>
        <taxon>Spirochaetia</taxon>
        <taxon>Brachyspirales</taxon>
        <taxon>Brachyspiraceae</taxon>
        <taxon>Brachyspira</taxon>
    </lineage>
</organism>
<accession>A0A5C8D8I9</accession>
<name>A0A5C8D8I9_9SPIR</name>
<dbReference type="InterPro" id="IPR019206">
    <property type="entry name" value="DUF2085_TM"/>
</dbReference>
<keyword evidence="1" id="KW-0812">Transmembrane</keyword>
<dbReference type="RefSeq" id="WP_147739448.1">
    <property type="nucleotide sequence ID" value="NZ_SAXU01000001.1"/>
</dbReference>
<dbReference type="Proteomes" id="UP000324638">
    <property type="component" value="Unassembled WGS sequence"/>
</dbReference>
<evidence type="ECO:0000313" key="2">
    <source>
        <dbReference type="EMBL" id="TXJ21526.1"/>
    </source>
</evidence>
<evidence type="ECO:0000256" key="1">
    <source>
        <dbReference type="SAM" id="Phobius"/>
    </source>
</evidence>
<feature type="transmembrane region" description="Helical" evidence="1">
    <location>
        <begin position="20"/>
        <end position="45"/>
    </location>
</feature>
<gene>
    <name evidence="2" type="ORF">EPJ79_10510</name>
</gene>
<proteinExistence type="predicted"/>
<evidence type="ECO:0000313" key="3">
    <source>
        <dbReference type="Proteomes" id="UP000324638"/>
    </source>
</evidence>
<feature type="transmembrane region" description="Helical" evidence="1">
    <location>
        <begin position="51"/>
        <end position="72"/>
    </location>
</feature>
<comment type="caution">
    <text evidence="2">The sequence shown here is derived from an EMBL/GenBank/DDBJ whole genome shotgun (WGS) entry which is preliminary data.</text>
</comment>
<sequence length="111" mass="12782">MIKYFGKAPLCNKIASRGFFIKGFCFPLCCRCSSIIFSMIIFYFIFINLKINYIIAFILSLIFITPTTIDYMCQFLYKKESNNFRRVITGAFAGIGIALFLCIIRSIHVAK</sequence>
<dbReference type="AlphaFoldDB" id="A0A5C8D8I9"/>